<dbReference type="InterPro" id="IPR043425">
    <property type="entry name" value="NusG-like"/>
</dbReference>
<dbReference type="PANTHER" id="PTHR30265:SF4">
    <property type="entry name" value="KOW MOTIF FAMILY PROTEIN, EXPRESSED"/>
    <property type="match status" value="1"/>
</dbReference>
<evidence type="ECO:0000313" key="6">
    <source>
        <dbReference type="Proteomes" id="UP000346198"/>
    </source>
</evidence>
<dbReference type="Pfam" id="PF02357">
    <property type="entry name" value="NusG"/>
    <property type="match status" value="1"/>
</dbReference>
<dbReference type="AlphaFoldDB" id="A0A6C2UFT6"/>
<dbReference type="Gene3D" id="3.30.70.940">
    <property type="entry name" value="NusG, N-terminal domain"/>
    <property type="match status" value="1"/>
</dbReference>
<dbReference type="EMBL" id="CAAHFH010000001">
    <property type="protein sequence ID" value="VGO18234.1"/>
    <property type="molecule type" value="Genomic_DNA"/>
</dbReference>
<reference evidence="5 6" key="1">
    <citation type="submission" date="2019-04" db="EMBL/GenBank/DDBJ databases">
        <authorList>
            <person name="Van Vliet M D."/>
        </authorList>
    </citation>
    <scope>NUCLEOTIDE SEQUENCE [LARGE SCALE GENOMIC DNA]</scope>
    <source>
        <strain evidence="5 6">F21</strain>
    </source>
</reference>
<dbReference type="InterPro" id="IPR036735">
    <property type="entry name" value="NGN_dom_sf"/>
</dbReference>
<dbReference type="Proteomes" id="UP000346198">
    <property type="component" value="Unassembled WGS sequence"/>
</dbReference>
<evidence type="ECO:0000256" key="3">
    <source>
        <dbReference type="ARBA" id="ARBA00023163"/>
    </source>
</evidence>
<evidence type="ECO:0000313" key="5">
    <source>
        <dbReference type="EMBL" id="VGO18234.1"/>
    </source>
</evidence>
<sequence length="183" mass="20750">MIATEQFPRGEQWYCVRTKPKKERMAASNLASQFGLDVFCPQIRFRRKTARGPVWFQEAMFPGYIFVRFDLYEMKRAVSYAPGVMNIPVFNGRIVPIPDSVVESLQKDLNEESVVDAGVPLEVGEETTILEGSMRGLTVKVVKVMPAEDRVSVLLEMLGTLVEAEFPTDALEHRIKHRLASEE</sequence>
<dbReference type="SUPFAM" id="SSF50104">
    <property type="entry name" value="Translation proteins SH3-like domain"/>
    <property type="match status" value="1"/>
</dbReference>
<feature type="domain" description="NusG-like N-terminal" evidence="4">
    <location>
        <begin position="10"/>
        <end position="109"/>
    </location>
</feature>
<evidence type="ECO:0000256" key="1">
    <source>
        <dbReference type="ARBA" id="ARBA00022814"/>
    </source>
</evidence>
<dbReference type="RefSeq" id="WP_136059740.1">
    <property type="nucleotide sequence ID" value="NZ_CAAHFH010000001.1"/>
</dbReference>
<dbReference type="GO" id="GO:0006354">
    <property type="term" value="P:DNA-templated transcription elongation"/>
    <property type="evidence" value="ECO:0007669"/>
    <property type="project" value="InterPro"/>
</dbReference>
<keyword evidence="3" id="KW-0804">Transcription</keyword>
<dbReference type="SMART" id="SM00738">
    <property type="entry name" value="NGN"/>
    <property type="match status" value="1"/>
</dbReference>
<dbReference type="GO" id="GO:0031564">
    <property type="term" value="P:transcription antitermination"/>
    <property type="evidence" value="ECO:0007669"/>
    <property type="project" value="UniProtKB-KW"/>
</dbReference>
<organism evidence="5 6">
    <name type="scientific">Pontiella sulfatireligans</name>
    <dbReference type="NCBI Taxonomy" id="2750658"/>
    <lineage>
        <taxon>Bacteria</taxon>
        <taxon>Pseudomonadati</taxon>
        <taxon>Kiritimatiellota</taxon>
        <taxon>Kiritimatiellia</taxon>
        <taxon>Kiritimatiellales</taxon>
        <taxon>Pontiellaceae</taxon>
        <taxon>Pontiella</taxon>
    </lineage>
</organism>
<dbReference type="PANTHER" id="PTHR30265">
    <property type="entry name" value="RHO-INTERACTING TRANSCRIPTION TERMINATION FACTOR NUSG"/>
    <property type="match status" value="1"/>
</dbReference>
<dbReference type="CDD" id="cd09892">
    <property type="entry name" value="NGN_SP_RfaH"/>
    <property type="match status" value="1"/>
</dbReference>
<proteinExistence type="predicted"/>
<protein>
    <submittedName>
        <fullName evidence="5">Transcription termination/antitermination protein NusG</fullName>
    </submittedName>
</protein>
<keyword evidence="2" id="KW-0805">Transcription regulation</keyword>
<name>A0A6C2UFT6_9BACT</name>
<gene>
    <name evidence="5" type="primary">nusG_1</name>
    <name evidence="5" type="ORF">SCARR_00286</name>
</gene>
<dbReference type="SUPFAM" id="SSF82679">
    <property type="entry name" value="N-utilization substance G protein NusG, N-terminal domain"/>
    <property type="match status" value="1"/>
</dbReference>
<keyword evidence="6" id="KW-1185">Reference proteome</keyword>
<keyword evidence="1" id="KW-0889">Transcription antitermination</keyword>
<evidence type="ECO:0000256" key="2">
    <source>
        <dbReference type="ARBA" id="ARBA00023015"/>
    </source>
</evidence>
<evidence type="ECO:0000259" key="4">
    <source>
        <dbReference type="SMART" id="SM00738"/>
    </source>
</evidence>
<dbReference type="InterPro" id="IPR006645">
    <property type="entry name" value="NGN-like_dom"/>
</dbReference>
<dbReference type="InterPro" id="IPR008991">
    <property type="entry name" value="Translation_prot_SH3-like_sf"/>
</dbReference>
<accession>A0A6C2UFT6</accession>